<dbReference type="Pfam" id="PF01593">
    <property type="entry name" value="Amino_oxidase"/>
    <property type="match status" value="1"/>
</dbReference>
<dbReference type="Gene3D" id="3.50.50.60">
    <property type="entry name" value="FAD/NAD(P)-binding domain"/>
    <property type="match status" value="1"/>
</dbReference>
<dbReference type="InterPro" id="IPR002937">
    <property type="entry name" value="Amino_oxidase"/>
</dbReference>
<dbReference type="Proteomes" id="UP001287286">
    <property type="component" value="Unassembled WGS sequence"/>
</dbReference>
<dbReference type="InterPro" id="IPR050703">
    <property type="entry name" value="Flavin_MAO"/>
</dbReference>
<dbReference type="PRINTS" id="PR00757">
    <property type="entry name" value="AMINEOXDASEF"/>
</dbReference>
<evidence type="ECO:0000256" key="3">
    <source>
        <dbReference type="ARBA" id="ARBA00023002"/>
    </source>
</evidence>
<name>A0ABR0BMX2_PURLI</name>
<proteinExistence type="inferred from homology"/>
<evidence type="ECO:0000256" key="2">
    <source>
        <dbReference type="ARBA" id="ARBA00005995"/>
    </source>
</evidence>
<evidence type="ECO:0000313" key="7">
    <source>
        <dbReference type="EMBL" id="KAK4084681.1"/>
    </source>
</evidence>
<accession>A0ABR0BMX2</accession>
<dbReference type="InterPro" id="IPR036188">
    <property type="entry name" value="FAD/NAD-bd_sf"/>
</dbReference>
<dbReference type="Gene3D" id="3.90.660.10">
    <property type="match status" value="1"/>
</dbReference>
<evidence type="ECO:0000256" key="4">
    <source>
        <dbReference type="ARBA" id="ARBA00048448"/>
    </source>
</evidence>
<dbReference type="EMBL" id="JAWRVI010000051">
    <property type="protein sequence ID" value="KAK4084681.1"/>
    <property type="molecule type" value="Genomic_DNA"/>
</dbReference>
<evidence type="ECO:0000259" key="6">
    <source>
        <dbReference type="Pfam" id="PF01593"/>
    </source>
</evidence>
<evidence type="ECO:0000256" key="1">
    <source>
        <dbReference type="ARBA" id="ARBA00001974"/>
    </source>
</evidence>
<dbReference type="EC" id="1.4.3.-" evidence="5"/>
<comment type="similarity">
    <text evidence="2 5">Belongs to the flavin monoamine oxidase family.</text>
</comment>
<dbReference type="PANTHER" id="PTHR43563">
    <property type="entry name" value="AMINE OXIDASE"/>
    <property type="match status" value="1"/>
</dbReference>
<protein>
    <recommendedName>
        <fullName evidence="5">Amine oxidase</fullName>
        <ecNumber evidence="5">1.4.3.-</ecNumber>
    </recommendedName>
</protein>
<keyword evidence="5" id="KW-0285">Flavoprotein</keyword>
<keyword evidence="3 5" id="KW-0560">Oxidoreductase</keyword>
<feature type="domain" description="Amine oxidase" evidence="6">
    <location>
        <begin position="110"/>
        <end position="532"/>
    </location>
</feature>
<dbReference type="PANTHER" id="PTHR43563:SF1">
    <property type="entry name" value="AMINE OXIDASE [FLAVIN-CONTAINING] B"/>
    <property type="match status" value="1"/>
</dbReference>
<evidence type="ECO:0000313" key="8">
    <source>
        <dbReference type="Proteomes" id="UP001287286"/>
    </source>
</evidence>
<evidence type="ECO:0000256" key="5">
    <source>
        <dbReference type="RuleBase" id="RU362067"/>
    </source>
</evidence>
<organism evidence="7 8">
    <name type="scientific">Purpureocillium lilacinum</name>
    <name type="common">Paecilomyces lilacinus</name>
    <dbReference type="NCBI Taxonomy" id="33203"/>
    <lineage>
        <taxon>Eukaryota</taxon>
        <taxon>Fungi</taxon>
        <taxon>Dikarya</taxon>
        <taxon>Ascomycota</taxon>
        <taxon>Pezizomycotina</taxon>
        <taxon>Sordariomycetes</taxon>
        <taxon>Hypocreomycetidae</taxon>
        <taxon>Hypocreales</taxon>
        <taxon>Ophiocordycipitaceae</taxon>
        <taxon>Purpureocillium</taxon>
    </lineage>
</organism>
<dbReference type="InterPro" id="IPR001613">
    <property type="entry name" value="Flavin_amine_oxidase"/>
</dbReference>
<keyword evidence="8" id="KW-1185">Reference proteome</keyword>
<comment type="cofactor">
    <cofactor evidence="1 5">
        <name>FAD</name>
        <dbReference type="ChEBI" id="CHEBI:57692"/>
    </cofactor>
</comment>
<dbReference type="SUPFAM" id="SSF51905">
    <property type="entry name" value="FAD/NAD(P)-binding domain"/>
    <property type="match status" value="1"/>
</dbReference>
<reference evidence="7 8" key="1">
    <citation type="journal article" date="2024" name="Microbiol. Resour. Announc.">
        <title>Genome annotations for the ascomycete fungi Trichoderma harzianum, Trichoderma aggressivum, and Purpureocillium lilacinum.</title>
        <authorList>
            <person name="Beijen E.P.W."/>
            <person name="Ohm R.A."/>
        </authorList>
    </citation>
    <scope>NUCLEOTIDE SEQUENCE [LARGE SCALE GENOMIC DNA]</scope>
    <source>
        <strain evidence="7 8">CBS 150709</strain>
    </source>
</reference>
<dbReference type="Gene3D" id="1.10.405.10">
    <property type="entry name" value="Guanine Nucleotide Dissociation Inhibitor, domain 1"/>
    <property type="match status" value="1"/>
</dbReference>
<keyword evidence="5" id="KW-0274">FAD</keyword>
<comment type="caution">
    <text evidence="7">The sequence shown here is derived from an EMBL/GenBank/DDBJ whole genome shotgun (WGS) entry which is preliminary data.</text>
</comment>
<comment type="catalytic activity">
    <reaction evidence="4">
        <text>a secondary aliphatic amine + O2 + H2O = a primary amine + an aldehyde + H2O2</text>
        <dbReference type="Rhea" id="RHEA:26414"/>
        <dbReference type="ChEBI" id="CHEBI:15377"/>
        <dbReference type="ChEBI" id="CHEBI:15379"/>
        <dbReference type="ChEBI" id="CHEBI:16240"/>
        <dbReference type="ChEBI" id="CHEBI:17478"/>
        <dbReference type="ChEBI" id="CHEBI:58855"/>
        <dbReference type="ChEBI" id="CHEBI:65296"/>
        <dbReference type="EC" id="1.4.3.4"/>
    </reaction>
</comment>
<sequence>MPSMSGLWSDQLVLGHGRTALSVRSRAPCEMEVSEAVRGTAAPFKASEGTGQVSSIQITLRMFCENQRVQLAAPYHSYTDIYIYASRTLRKNKKENMAEQYDVVVVGAGMAGIIAARNLSERGLSVALLEARPRLGGRTYTDSALDGTLELGGGYVHWTQPHIWTELQRHGMADLQPPLPSERVYWLADGKVHSGTESEWLAIAQPLVERLFADARTRFPMPYQPDVVDNTDVESQTLRERIDSLGLSQYERDVLEGPLSGMIHSCSKHGAAQLLHGAATTFGDYGGLLETGGSWALPPGGTKKLIDSILAECPSAKVHHSSAVSAITDNGSQVTVTTRAGTEFTGRAAVIAVPINTIRDIKFTPNLTPAVRAVLDKDDGAPNPVRACKVWARVRGHVAPFSALAPAGKHPVSAVRVEKRWQGGDTLVLCMCADASAIPSAPDARREVVEAALRAFVPSIEVVDTASHDWVKDEFSQGGWMMHRPGGFTGAAVEMRKPHGRVHFAGSDIAVMAAGAIEGAMDSGAAAARKVINALADEKLYQSK</sequence>
<gene>
    <name evidence="7" type="ORF">Purlil1_10266</name>
</gene>